<dbReference type="RefSeq" id="WP_121647593.1">
    <property type="nucleotide sequence ID" value="NZ_RCUX01000003.1"/>
</dbReference>
<sequence>MSESDTASLRVLVAVAETGSFSAAAGRLGVTQQAVSARMRTLEARLGVPLVRRSARGSAMTAEGSVIAGWAADVVSAADVFAASVRTLVEADPAPLRVAASLTIAEYLVPEWLHRLRVAGAPAVELTAANSAAVAESVRAGRADIGFVETPTAPTDLASRRFATDELVTVVAPGHPWARRISGVTPTELATRPLVVREAGSGTREALDLALDGREDRAVPAAVLPTTAMVRAMAAAGDAPAVLSVLAVTEALRAGTLVRVRVRGLRITRPLSVVWARGTELSTPARALLDLIADR</sequence>
<dbReference type="Pfam" id="PF03466">
    <property type="entry name" value="LysR_substrate"/>
    <property type="match status" value="1"/>
</dbReference>
<dbReference type="EMBL" id="RCUX01000003">
    <property type="protein sequence ID" value="RLP76783.1"/>
    <property type="molecule type" value="Genomic_DNA"/>
</dbReference>
<dbReference type="GO" id="GO:0000976">
    <property type="term" value="F:transcription cis-regulatory region binding"/>
    <property type="evidence" value="ECO:0007669"/>
    <property type="project" value="TreeGrafter"/>
</dbReference>
<gene>
    <name evidence="6" type="ORF">D9V32_03850</name>
</gene>
<dbReference type="InterPro" id="IPR036388">
    <property type="entry name" value="WH-like_DNA-bd_sf"/>
</dbReference>
<dbReference type="InterPro" id="IPR036390">
    <property type="entry name" value="WH_DNA-bd_sf"/>
</dbReference>
<evidence type="ECO:0000256" key="4">
    <source>
        <dbReference type="ARBA" id="ARBA00023163"/>
    </source>
</evidence>
<dbReference type="GO" id="GO:0003700">
    <property type="term" value="F:DNA-binding transcription factor activity"/>
    <property type="evidence" value="ECO:0007669"/>
    <property type="project" value="InterPro"/>
</dbReference>
<dbReference type="PRINTS" id="PR00039">
    <property type="entry name" value="HTHLYSR"/>
</dbReference>
<comment type="caution">
    <text evidence="6">The sequence shown here is derived from an EMBL/GenBank/DDBJ whole genome shotgun (WGS) entry which is preliminary data.</text>
</comment>
<name>A0A3L7A8V4_9MICO</name>
<protein>
    <submittedName>
        <fullName evidence="6">LysR family transcriptional regulator</fullName>
    </submittedName>
</protein>
<reference evidence="6 7" key="1">
    <citation type="submission" date="2018-10" db="EMBL/GenBank/DDBJ databases">
        <authorList>
            <person name="Li J."/>
        </authorList>
    </citation>
    <scope>NUCLEOTIDE SEQUENCE [LARGE SCALE GENOMIC DNA]</scope>
    <source>
        <strain evidence="6 7">IF 016277</strain>
    </source>
</reference>
<dbReference type="Pfam" id="PF00126">
    <property type="entry name" value="HTH_1"/>
    <property type="match status" value="1"/>
</dbReference>
<dbReference type="PROSITE" id="PS50931">
    <property type="entry name" value="HTH_LYSR"/>
    <property type="match status" value="1"/>
</dbReference>
<evidence type="ECO:0000313" key="6">
    <source>
        <dbReference type="EMBL" id="RLP76783.1"/>
    </source>
</evidence>
<proteinExistence type="inferred from homology"/>
<dbReference type="InterPro" id="IPR005119">
    <property type="entry name" value="LysR_subst-bd"/>
</dbReference>
<dbReference type="SUPFAM" id="SSF53850">
    <property type="entry name" value="Periplasmic binding protein-like II"/>
    <property type="match status" value="1"/>
</dbReference>
<dbReference type="AlphaFoldDB" id="A0A3L7A8V4"/>
<evidence type="ECO:0000256" key="2">
    <source>
        <dbReference type="ARBA" id="ARBA00023015"/>
    </source>
</evidence>
<accession>A0A3L7A8V4</accession>
<comment type="similarity">
    <text evidence="1">Belongs to the LysR transcriptional regulatory family.</text>
</comment>
<keyword evidence="7" id="KW-1185">Reference proteome</keyword>
<keyword evidence="3" id="KW-0238">DNA-binding</keyword>
<evidence type="ECO:0000313" key="7">
    <source>
        <dbReference type="Proteomes" id="UP000272503"/>
    </source>
</evidence>
<dbReference type="InterPro" id="IPR000847">
    <property type="entry name" value="LysR_HTH_N"/>
</dbReference>
<keyword evidence="4" id="KW-0804">Transcription</keyword>
<dbReference type="PANTHER" id="PTHR30126">
    <property type="entry name" value="HTH-TYPE TRANSCRIPTIONAL REGULATOR"/>
    <property type="match status" value="1"/>
</dbReference>
<dbReference type="Gene3D" id="3.40.190.10">
    <property type="entry name" value="Periplasmic binding protein-like II"/>
    <property type="match status" value="2"/>
</dbReference>
<evidence type="ECO:0000256" key="1">
    <source>
        <dbReference type="ARBA" id="ARBA00009437"/>
    </source>
</evidence>
<evidence type="ECO:0000256" key="3">
    <source>
        <dbReference type="ARBA" id="ARBA00023125"/>
    </source>
</evidence>
<keyword evidence="2" id="KW-0805">Transcription regulation</keyword>
<dbReference type="SUPFAM" id="SSF46785">
    <property type="entry name" value="Winged helix' DNA-binding domain"/>
    <property type="match status" value="1"/>
</dbReference>
<dbReference type="OrthoDB" id="9808620at2"/>
<feature type="domain" description="HTH lysR-type" evidence="5">
    <location>
        <begin position="1"/>
        <end position="61"/>
    </location>
</feature>
<evidence type="ECO:0000259" key="5">
    <source>
        <dbReference type="PROSITE" id="PS50931"/>
    </source>
</evidence>
<dbReference type="Proteomes" id="UP000272503">
    <property type="component" value="Unassembled WGS sequence"/>
</dbReference>
<dbReference type="Gene3D" id="1.10.10.10">
    <property type="entry name" value="Winged helix-like DNA-binding domain superfamily/Winged helix DNA-binding domain"/>
    <property type="match status" value="1"/>
</dbReference>
<dbReference type="PANTHER" id="PTHR30126:SF39">
    <property type="entry name" value="HTH-TYPE TRANSCRIPTIONAL REGULATOR CYSL"/>
    <property type="match status" value="1"/>
</dbReference>
<organism evidence="6 7">
    <name type="scientific">Mycetocola tolaasinivorans</name>
    <dbReference type="NCBI Taxonomy" id="76635"/>
    <lineage>
        <taxon>Bacteria</taxon>
        <taxon>Bacillati</taxon>
        <taxon>Actinomycetota</taxon>
        <taxon>Actinomycetes</taxon>
        <taxon>Micrococcales</taxon>
        <taxon>Microbacteriaceae</taxon>
        <taxon>Mycetocola</taxon>
    </lineage>
</organism>